<organism evidence="2 3">
    <name type="scientific">Heterodera trifolii</name>
    <dbReference type="NCBI Taxonomy" id="157864"/>
    <lineage>
        <taxon>Eukaryota</taxon>
        <taxon>Metazoa</taxon>
        <taxon>Ecdysozoa</taxon>
        <taxon>Nematoda</taxon>
        <taxon>Chromadorea</taxon>
        <taxon>Rhabditida</taxon>
        <taxon>Tylenchina</taxon>
        <taxon>Tylenchomorpha</taxon>
        <taxon>Tylenchoidea</taxon>
        <taxon>Heteroderidae</taxon>
        <taxon>Heteroderinae</taxon>
        <taxon>Heterodera</taxon>
    </lineage>
</organism>
<reference evidence="2 3" key="1">
    <citation type="submission" date="2024-10" db="EMBL/GenBank/DDBJ databases">
        <authorList>
            <person name="Kim D."/>
        </authorList>
    </citation>
    <scope>NUCLEOTIDE SEQUENCE [LARGE SCALE GENOMIC DNA]</scope>
    <source>
        <strain evidence="2">BH-2024</strain>
    </source>
</reference>
<evidence type="ECO:0000256" key="1">
    <source>
        <dbReference type="PROSITE-ProRule" id="PRU00023"/>
    </source>
</evidence>
<dbReference type="PROSITE" id="PS50297">
    <property type="entry name" value="ANK_REP_REGION"/>
    <property type="match status" value="1"/>
</dbReference>
<feature type="repeat" description="ANK" evidence="1">
    <location>
        <begin position="82"/>
        <end position="114"/>
    </location>
</feature>
<dbReference type="InterPro" id="IPR036770">
    <property type="entry name" value="Ankyrin_rpt-contain_sf"/>
</dbReference>
<dbReference type="InterPro" id="IPR002110">
    <property type="entry name" value="Ankyrin_rpt"/>
</dbReference>
<dbReference type="Pfam" id="PF13606">
    <property type="entry name" value="Ank_3"/>
    <property type="match status" value="1"/>
</dbReference>
<evidence type="ECO:0000313" key="2">
    <source>
        <dbReference type="EMBL" id="KAL3105868.1"/>
    </source>
</evidence>
<dbReference type="Gene3D" id="1.25.40.20">
    <property type="entry name" value="Ankyrin repeat-containing domain"/>
    <property type="match status" value="1"/>
</dbReference>
<accession>A0ABD2KSK4</accession>
<evidence type="ECO:0000313" key="3">
    <source>
        <dbReference type="Proteomes" id="UP001620626"/>
    </source>
</evidence>
<dbReference type="AlphaFoldDB" id="A0ABD2KSK4"/>
<sequence length="165" mass="18246">MADDIPPPPPAVVADGGDVVVDLEQRVRQLMMSIGQGSEDAVRELSILIESFNQEQIVDFLEIMARMYVENGTNVDMSGGQEGVTMLMVAASSGRMDFARYLLAHGATVGRCRKRLPTDVGCRIGYPTFEDLTFEDPTFEDPTFEDPTFEDLTFEDPTFADIPDI</sequence>
<keyword evidence="3" id="KW-1185">Reference proteome</keyword>
<dbReference type="Proteomes" id="UP001620626">
    <property type="component" value="Unassembled WGS sequence"/>
</dbReference>
<dbReference type="PROSITE" id="PS50088">
    <property type="entry name" value="ANK_REPEAT"/>
    <property type="match status" value="1"/>
</dbReference>
<gene>
    <name evidence="2" type="ORF">niasHT_026643</name>
</gene>
<dbReference type="SUPFAM" id="SSF48403">
    <property type="entry name" value="Ankyrin repeat"/>
    <property type="match status" value="1"/>
</dbReference>
<protein>
    <submittedName>
        <fullName evidence="2">Uncharacterized protein</fullName>
    </submittedName>
</protein>
<keyword evidence="1" id="KW-0040">ANK repeat</keyword>
<name>A0ABD2KSK4_9BILA</name>
<comment type="caution">
    <text evidence="2">The sequence shown here is derived from an EMBL/GenBank/DDBJ whole genome shotgun (WGS) entry which is preliminary data.</text>
</comment>
<dbReference type="EMBL" id="JBICBT010000676">
    <property type="protein sequence ID" value="KAL3105868.1"/>
    <property type="molecule type" value="Genomic_DNA"/>
</dbReference>
<proteinExistence type="predicted"/>